<evidence type="ECO:0000313" key="13">
    <source>
        <dbReference type="Proteomes" id="UP001331761"/>
    </source>
</evidence>
<keyword evidence="13" id="KW-1185">Reference proteome</keyword>
<dbReference type="InterPro" id="IPR018314">
    <property type="entry name" value="RsmB/NOL1/NOP2-like_CS"/>
</dbReference>
<dbReference type="EMBL" id="WIXE01013607">
    <property type="protein sequence ID" value="KAK5974960.1"/>
    <property type="molecule type" value="Genomic_DNA"/>
</dbReference>
<protein>
    <submittedName>
        <fullName evidence="12">Ribosomal RNA methyltransferase Nop2</fullName>
    </submittedName>
</protein>
<keyword evidence="5 9" id="KW-0808">Transferase</keyword>
<feature type="compositionally biased region" description="Polar residues" evidence="10">
    <location>
        <begin position="91"/>
        <end position="101"/>
    </location>
</feature>
<dbReference type="InterPro" id="IPR011023">
    <property type="entry name" value="Nop2p"/>
</dbReference>
<dbReference type="Pfam" id="PF22458">
    <property type="entry name" value="RsmF-B_ferredox"/>
    <property type="match status" value="1"/>
</dbReference>
<dbReference type="GO" id="GO:0005730">
    <property type="term" value="C:nucleolus"/>
    <property type="evidence" value="ECO:0007669"/>
    <property type="project" value="UniProtKB-SubCell"/>
</dbReference>
<dbReference type="SUPFAM" id="SSF53335">
    <property type="entry name" value="S-adenosyl-L-methionine-dependent methyltransferases"/>
    <property type="match status" value="1"/>
</dbReference>
<dbReference type="InterPro" id="IPR054728">
    <property type="entry name" value="RsmB-like_ferredoxin"/>
</dbReference>
<dbReference type="GO" id="GO:0009383">
    <property type="term" value="F:rRNA (cytosine-C5-)-methyltransferase activity"/>
    <property type="evidence" value="ECO:0007669"/>
    <property type="project" value="TreeGrafter"/>
</dbReference>
<evidence type="ECO:0000256" key="5">
    <source>
        <dbReference type="ARBA" id="ARBA00022679"/>
    </source>
</evidence>
<feature type="compositionally biased region" description="Basic and acidic residues" evidence="10">
    <location>
        <begin position="168"/>
        <end position="190"/>
    </location>
</feature>
<dbReference type="NCBIfam" id="TIGR00446">
    <property type="entry name" value="nop2p"/>
    <property type="match status" value="1"/>
</dbReference>
<feature type="domain" description="SAM-dependent MTase RsmB/NOP-type" evidence="11">
    <location>
        <begin position="284"/>
        <end position="572"/>
    </location>
</feature>
<dbReference type="PROSITE" id="PS01153">
    <property type="entry name" value="NOL1_NOP2_SUN"/>
    <property type="match status" value="1"/>
</dbReference>
<feature type="compositionally biased region" description="Basic residues" evidence="10">
    <location>
        <begin position="634"/>
        <end position="649"/>
    </location>
</feature>
<proteinExistence type="inferred from homology"/>
<dbReference type="Pfam" id="PF01189">
    <property type="entry name" value="Methyltr_RsmB-F"/>
    <property type="match status" value="1"/>
</dbReference>
<feature type="compositionally biased region" description="Basic and acidic residues" evidence="10">
    <location>
        <begin position="586"/>
        <end position="620"/>
    </location>
</feature>
<keyword evidence="7 9" id="KW-0694">RNA-binding</keyword>
<keyword evidence="8" id="KW-0539">Nucleus</keyword>
<evidence type="ECO:0000256" key="2">
    <source>
        <dbReference type="ARBA" id="ARBA00007494"/>
    </source>
</evidence>
<dbReference type="Gene3D" id="3.30.70.1170">
    <property type="entry name" value="Sun protein, domain 3"/>
    <property type="match status" value="1"/>
</dbReference>
<feature type="region of interest" description="Disordered" evidence="10">
    <location>
        <begin position="24"/>
        <end position="190"/>
    </location>
</feature>
<evidence type="ECO:0000256" key="1">
    <source>
        <dbReference type="ARBA" id="ARBA00004604"/>
    </source>
</evidence>
<dbReference type="InterPro" id="IPR001678">
    <property type="entry name" value="MeTrfase_RsmB-F_NOP2_dom"/>
</dbReference>
<dbReference type="Gene3D" id="3.40.50.150">
    <property type="entry name" value="Vaccinia Virus protein VP39"/>
    <property type="match status" value="1"/>
</dbReference>
<keyword evidence="3" id="KW-0690">Ribosome biogenesis</keyword>
<dbReference type="PRINTS" id="PR02008">
    <property type="entry name" value="RCMTFAMILY"/>
</dbReference>
<feature type="compositionally biased region" description="Basic residues" evidence="10">
    <location>
        <begin position="34"/>
        <end position="43"/>
    </location>
</feature>
<dbReference type="GO" id="GO:0003723">
    <property type="term" value="F:RNA binding"/>
    <property type="evidence" value="ECO:0007669"/>
    <property type="project" value="UniProtKB-UniRule"/>
</dbReference>
<comment type="caution">
    <text evidence="12">The sequence shown here is derived from an EMBL/GenBank/DDBJ whole genome shotgun (WGS) entry which is preliminary data.</text>
</comment>
<comment type="caution">
    <text evidence="9">Lacks conserved residue(s) required for the propagation of feature annotation.</text>
</comment>
<dbReference type="PROSITE" id="PS51686">
    <property type="entry name" value="SAM_MT_RSMB_NOP"/>
    <property type="match status" value="1"/>
</dbReference>
<feature type="binding site" evidence="9">
    <location>
        <position position="445"/>
    </location>
    <ligand>
        <name>S-adenosyl-L-methionine</name>
        <dbReference type="ChEBI" id="CHEBI:59789"/>
    </ligand>
</feature>
<evidence type="ECO:0000256" key="3">
    <source>
        <dbReference type="ARBA" id="ARBA00022517"/>
    </source>
</evidence>
<evidence type="ECO:0000256" key="7">
    <source>
        <dbReference type="ARBA" id="ARBA00022884"/>
    </source>
</evidence>
<dbReference type="InterPro" id="IPR023273">
    <property type="entry name" value="RCMT_NOP2"/>
</dbReference>
<feature type="binding site" evidence="9">
    <location>
        <begin position="376"/>
        <end position="382"/>
    </location>
    <ligand>
        <name>S-adenosyl-L-methionine</name>
        <dbReference type="ChEBI" id="CHEBI:59789"/>
    </ligand>
</feature>
<evidence type="ECO:0000256" key="6">
    <source>
        <dbReference type="ARBA" id="ARBA00022691"/>
    </source>
</evidence>
<feature type="active site" description="Nucleophile" evidence="9">
    <location>
        <position position="502"/>
    </location>
</feature>
<dbReference type="CDD" id="cd02440">
    <property type="entry name" value="AdoMet_MTases"/>
    <property type="match status" value="1"/>
</dbReference>
<evidence type="ECO:0000313" key="12">
    <source>
        <dbReference type="EMBL" id="KAK5974960.1"/>
    </source>
</evidence>
<dbReference type="GO" id="GO:0000470">
    <property type="term" value="P:maturation of LSU-rRNA"/>
    <property type="evidence" value="ECO:0007669"/>
    <property type="project" value="TreeGrafter"/>
</dbReference>
<dbReference type="PANTHER" id="PTHR22807">
    <property type="entry name" value="NOP2 YEAST -RELATED NOL1/NOP2/FMU SUN DOMAIN-CONTAINING"/>
    <property type="match status" value="1"/>
</dbReference>
<evidence type="ECO:0000256" key="8">
    <source>
        <dbReference type="ARBA" id="ARBA00023242"/>
    </source>
</evidence>
<keyword evidence="6 9" id="KW-0949">S-adenosyl-L-methionine</keyword>
<accession>A0AAN8FDD2</accession>
<dbReference type="InterPro" id="IPR023267">
    <property type="entry name" value="RCMT"/>
</dbReference>
<dbReference type="AlphaFoldDB" id="A0AAN8FDD2"/>
<dbReference type="FunFam" id="3.30.70.1170:FF:000001">
    <property type="entry name" value="Ribosomal RNA methyltransferase Nop2"/>
    <property type="match status" value="1"/>
</dbReference>
<keyword evidence="4 9" id="KW-0489">Methyltransferase</keyword>
<dbReference type="InterPro" id="IPR049560">
    <property type="entry name" value="MeTrfase_RsmB-F_NOP2_cat"/>
</dbReference>
<evidence type="ECO:0000256" key="10">
    <source>
        <dbReference type="SAM" id="MobiDB-lite"/>
    </source>
</evidence>
<dbReference type="PRINTS" id="PR02012">
    <property type="entry name" value="RCMTNOP2"/>
</dbReference>
<dbReference type="GO" id="GO:0070475">
    <property type="term" value="P:rRNA base methylation"/>
    <property type="evidence" value="ECO:0007669"/>
    <property type="project" value="TreeGrafter"/>
</dbReference>
<dbReference type="InterPro" id="IPR029063">
    <property type="entry name" value="SAM-dependent_MTases_sf"/>
</dbReference>
<feature type="region of interest" description="Disordered" evidence="10">
    <location>
        <begin position="586"/>
        <end position="662"/>
    </location>
</feature>
<name>A0AAN8FDD2_TRICO</name>
<sequence>MDTNKPIKKLKKVVKRKKTLADKDEILSQTRPKLALKKKKKQGTSKTLSELPKTDESPPKKKKLNLLNDSEAHNSKAGNKKPKSLVKENGVYTSLTSTSDADNVGSEKSKKPIALFESDDELSEDHVSEFNGGIVEDSDIEMDDDFGSNDSVDGSASGDGADSEDELPIEKKSRLLDKRKQRTADEGESELRLNIAGQQKYELPTVDEVEKQLKELPNLQIIRDRINEVIQVLGDFKSRRQPGKSREDYVAILTKDLCSQYGYNEFLMTKFMQLFPQPSELIEFLDANDQQRPVTIRTNTLKTRRGDLAKSLINRGMNVDPAAPWTKVGLVVYDSQVPIGATPEYLAGHYMIQGLNSLLPVMALAPQPGDRVLDMCAAPGGKTSHIASLMKNSGVLFANDSNMSRCRAIIGNLHRLGVNNAIVSNLSGDEYAKLAPNGFDRVLLDAPCSGTGVIWKDQSVKTSKDSQDIQRKHTMQRQLILAALDAVDAKSPNGGYVVYSTCSVLVEENEAVVNFALKKRHCELVPCGLEVGVEGFTRFREYRFHPSLNLTRRYYPHVHNIDGFFVAKLKKLSNAKMGKASVDIEQREKLAKGGDDSDEKGKSTEEKTIRKGKRSLRDSESSDDNADGPEGSKRKAKKKRNQLKNKLKKVSGEDENDGFNSTGYIQKAKKEKRLKLRVGKRVLAKTSAKLIKNKRKKMLKKVGASS</sequence>
<organism evidence="12 13">
    <name type="scientific">Trichostrongylus colubriformis</name>
    <name type="common">Black scour worm</name>
    <dbReference type="NCBI Taxonomy" id="6319"/>
    <lineage>
        <taxon>Eukaryota</taxon>
        <taxon>Metazoa</taxon>
        <taxon>Ecdysozoa</taxon>
        <taxon>Nematoda</taxon>
        <taxon>Chromadorea</taxon>
        <taxon>Rhabditida</taxon>
        <taxon>Rhabditina</taxon>
        <taxon>Rhabditomorpha</taxon>
        <taxon>Strongyloidea</taxon>
        <taxon>Trichostrongylidae</taxon>
        <taxon>Trichostrongylus</taxon>
    </lineage>
</organism>
<comment type="similarity">
    <text evidence="2 9">Belongs to the class I-like SAM-binding methyltransferase superfamily. RsmB/NOP family.</text>
</comment>
<evidence type="ECO:0000259" key="11">
    <source>
        <dbReference type="PROSITE" id="PS51686"/>
    </source>
</evidence>
<feature type="binding site" evidence="9">
    <location>
        <position position="400"/>
    </location>
    <ligand>
        <name>S-adenosyl-L-methionine</name>
        <dbReference type="ChEBI" id="CHEBI:59789"/>
    </ligand>
</feature>
<reference evidence="12 13" key="1">
    <citation type="submission" date="2019-10" db="EMBL/GenBank/DDBJ databases">
        <title>Assembly and Annotation for the nematode Trichostrongylus colubriformis.</title>
        <authorList>
            <person name="Martin J."/>
        </authorList>
    </citation>
    <scope>NUCLEOTIDE SEQUENCE [LARGE SCALE GENOMIC DNA]</scope>
    <source>
        <strain evidence="12">G859</strain>
        <tissue evidence="12">Whole worm</tissue>
    </source>
</reference>
<dbReference type="Proteomes" id="UP001331761">
    <property type="component" value="Unassembled WGS sequence"/>
</dbReference>
<evidence type="ECO:0000256" key="9">
    <source>
        <dbReference type="PROSITE-ProRule" id="PRU01023"/>
    </source>
</evidence>
<evidence type="ECO:0000256" key="4">
    <source>
        <dbReference type="ARBA" id="ARBA00022603"/>
    </source>
</evidence>
<comment type="subcellular location">
    <subcellularLocation>
        <location evidence="1">Nucleus</location>
        <location evidence="1">Nucleolus</location>
    </subcellularLocation>
</comment>
<gene>
    <name evidence="12" type="ORF">GCK32_005743</name>
</gene>
<feature type="compositionally biased region" description="Acidic residues" evidence="10">
    <location>
        <begin position="136"/>
        <end position="147"/>
    </location>
</feature>
<dbReference type="PANTHER" id="PTHR22807:SF30">
    <property type="entry name" value="28S RRNA (CYTOSINE(4447)-C(5))-METHYLTRANSFERASE-RELATED"/>
    <property type="match status" value="1"/>
</dbReference>